<accession>G4T6N3</accession>
<feature type="compositionally biased region" description="Basic residues" evidence="1">
    <location>
        <begin position="598"/>
        <end position="613"/>
    </location>
</feature>
<feature type="compositionally biased region" description="Polar residues" evidence="1">
    <location>
        <begin position="271"/>
        <end position="290"/>
    </location>
</feature>
<evidence type="ECO:0000256" key="1">
    <source>
        <dbReference type="SAM" id="MobiDB-lite"/>
    </source>
</evidence>
<feature type="compositionally biased region" description="Polar residues" evidence="1">
    <location>
        <begin position="1"/>
        <end position="19"/>
    </location>
</feature>
<feature type="compositionally biased region" description="Polar residues" evidence="1">
    <location>
        <begin position="470"/>
        <end position="479"/>
    </location>
</feature>
<keyword evidence="3" id="KW-1185">Reference proteome</keyword>
<evidence type="ECO:0000313" key="2">
    <source>
        <dbReference type="EMBL" id="CCA66977.1"/>
    </source>
</evidence>
<dbReference type="Proteomes" id="UP000007148">
    <property type="component" value="Unassembled WGS sequence"/>
</dbReference>
<sequence>MHQQVPFNGDHSVSGQHLNEVNGLSDDCSQQVGINSQQDQHRVIGNNFESDRPMSDCESEEDTDGNEQVVRQQPAIRKPHKQAPVDASESDDNVDMDSVHHLRTGYRINLSRRKNRYTPPVSNASKLWKYATSAQNPQRIRAVIGNNDQVTDEMRELVARRLAMPTAIPIPLEDDDMNRALVEAHFSSLMEDTYDAFGWPAFCTVFVPGPQGAPPEAKIFDIKPRKALSLPDWQAKFEPKSRPIQALPQKYANYLWLEHGEGLQNIDEPNELSSSNATRNSALDIESSQAGKRRANASKDHRQVKIRKIAVNLPQEGDKLPYKVAHGDVVLTIYDIRDGIYLVEEINNGGFENHHKNKTLVRFLTANRLVRVGRAHNIDAPIPWTLLESKLADIAWIDYFPKTNDSGCEVPIPLPFTPKAVTKAHLEHWLSFFAEHQANKIPWEKGLIFKPTPKAKAIVTFAQDSIPHPLQSSQDAVNSHNDDLDLGPPSRGRAGDSVGTGSNATCPSDIPSQSVNITQNPRLLEIGVPTTFPDQSLQNVSHVLGQQVIHTGVGGHDDNLTNVNSTLVNKPSSSARTLRNRQKSLQPQQRLPQEAHRRAVGVRGTRKGSRSIV</sequence>
<name>G4T6N3_SERID</name>
<feature type="region of interest" description="Disordered" evidence="1">
    <location>
        <begin position="469"/>
        <end position="515"/>
    </location>
</feature>
<feature type="compositionally biased region" description="Polar residues" evidence="1">
    <location>
        <begin position="27"/>
        <end position="38"/>
    </location>
</feature>
<feature type="compositionally biased region" description="Polar residues" evidence="1">
    <location>
        <begin position="499"/>
        <end position="515"/>
    </location>
</feature>
<dbReference type="HOGENOM" id="CLU_410549_0_0_1"/>
<feature type="region of interest" description="Disordered" evidence="1">
    <location>
        <begin position="568"/>
        <end position="613"/>
    </location>
</feature>
<dbReference type="InParanoid" id="G4T6N3"/>
<dbReference type="AlphaFoldDB" id="G4T6N3"/>
<feature type="compositionally biased region" description="Polar residues" evidence="1">
    <location>
        <begin position="568"/>
        <end position="591"/>
    </location>
</feature>
<proteinExistence type="predicted"/>
<gene>
    <name evidence="2" type="ORF">PIIN_00814</name>
</gene>
<reference evidence="2 3" key="1">
    <citation type="journal article" date="2011" name="PLoS Pathog.">
        <title>Endophytic Life Strategies Decoded by Genome and Transcriptome Analyses of the Mutualistic Root Symbiont Piriformospora indica.</title>
        <authorList>
            <person name="Zuccaro A."/>
            <person name="Lahrmann U."/>
            <person name="Guldener U."/>
            <person name="Langen G."/>
            <person name="Pfiffi S."/>
            <person name="Biedenkopf D."/>
            <person name="Wong P."/>
            <person name="Samans B."/>
            <person name="Grimm C."/>
            <person name="Basiewicz M."/>
            <person name="Murat C."/>
            <person name="Martin F."/>
            <person name="Kogel K.H."/>
        </authorList>
    </citation>
    <scope>NUCLEOTIDE SEQUENCE [LARGE SCALE GENOMIC DNA]</scope>
    <source>
        <strain evidence="2 3">DSM 11827</strain>
    </source>
</reference>
<comment type="caution">
    <text evidence="2">The sequence shown here is derived from an EMBL/GenBank/DDBJ whole genome shotgun (WGS) entry which is preliminary data.</text>
</comment>
<protein>
    <submittedName>
        <fullName evidence="2">Uncharacterized protein</fullName>
    </submittedName>
</protein>
<organism evidence="2 3">
    <name type="scientific">Serendipita indica (strain DSM 11827)</name>
    <name type="common">Root endophyte fungus</name>
    <name type="synonym">Piriformospora indica</name>
    <dbReference type="NCBI Taxonomy" id="1109443"/>
    <lineage>
        <taxon>Eukaryota</taxon>
        <taxon>Fungi</taxon>
        <taxon>Dikarya</taxon>
        <taxon>Basidiomycota</taxon>
        <taxon>Agaricomycotina</taxon>
        <taxon>Agaricomycetes</taxon>
        <taxon>Sebacinales</taxon>
        <taxon>Serendipitaceae</taxon>
        <taxon>Serendipita</taxon>
    </lineage>
</organism>
<dbReference type="EMBL" id="CAFZ01000008">
    <property type="protein sequence ID" value="CCA66977.1"/>
    <property type="molecule type" value="Genomic_DNA"/>
</dbReference>
<feature type="region of interest" description="Disordered" evidence="1">
    <location>
        <begin position="266"/>
        <end position="299"/>
    </location>
</feature>
<dbReference type="OrthoDB" id="10689801at2759"/>
<feature type="region of interest" description="Disordered" evidence="1">
    <location>
        <begin position="1"/>
        <end position="99"/>
    </location>
</feature>
<evidence type="ECO:0000313" key="3">
    <source>
        <dbReference type="Proteomes" id="UP000007148"/>
    </source>
</evidence>